<dbReference type="GO" id="GO:0006545">
    <property type="term" value="P:glycine biosynthetic process"/>
    <property type="evidence" value="ECO:0007669"/>
    <property type="project" value="TreeGrafter"/>
</dbReference>
<dbReference type="WBParaSite" id="PgR001X_g076_t03">
    <property type="protein sequence ID" value="PgR001X_g076_t03"/>
    <property type="gene ID" value="PgR001X_g076"/>
</dbReference>
<dbReference type="GO" id="GO:0006567">
    <property type="term" value="P:L-threonine catabolic process"/>
    <property type="evidence" value="ECO:0007669"/>
    <property type="project" value="TreeGrafter"/>
</dbReference>
<organism evidence="7 8">
    <name type="scientific">Parascaris univalens</name>
    <name type="common">Nematode worm</name>
    <dbReference type="NCBI Taxonomy" id="6257"/>
    <lineage>
        <taxon>Eukaryota</taxon>
        <taxon>Metazoa</taxon>
        <taxon>Ecdysozoa</taxon>
        <taxon>Nematoda</taxon>
        <taxon>Chromadorea</taxon>
        <taxon>Rhabditida</taxon>
        <taxon>Spirurina</taxon>
        <taxon>Ascaridomorpha</taxon>
        <taxon>Ascaridoidea</taxon>
        <taxon>Ascarididae</taxon>
        <taxon>Parascaris</taxon>
    </lineage>
</organism>
<evidence type="ECO:0000313" key="8">
    <source>
        <dbReference type="WBParaSite" id="PgR001X_g076_t03"/>
    </source>
</evidence>
<evidence type="ECO:0000256" key="2">
    <source>
        <dbReference type="ARBA" id="ARBA00006966"/>
    </source>
</evidence>
<dbReference type="SUPFAM" id="SSF53383">
    <property type="entry name" value="PLP-dependent transferases"/>
    <property type="match status" value="1"/>
</dbReference>
<dbReference type="NCBIfam" id="NF007825">
    <property type="entry name" value="PRK10534.1"/>
    <property type="match status" value="1"/>
</dbReference>
<sequence>SMLAHDCSSMRLACILRVASRSGCSHRCLRSCLLMYSTCLQSFNSDKLADFRSDTVTKPCSGMRQAMFDALVGDDVYEEDPTVNELERKCAELFGKESALFVVSGTMGNLLSIMSHTERGDEIIVGRTSHLHRWEQGNYARLAGVSATTVPVLDDGTLPLDEIELAIRVDDIHMPRTRVICIENTHNYAGGKSIPLEYLKEIRKLADAHNLLVHVDGARFYNAAVDLGVSIAELAQPADSVTMCFSKGLGAPVGSIIVGNADFIHRCRRHRKSLGGGWRQAGILAAAAIYALEHASTTVSNDHHNAQYLCKLLNEVTPREKGDILFAKSATNMVLLTVLPPFSPGDMAKMLKERGILVMPIDEKRIRIVLNNGVGKTDIDNLVSAYAAYVNFTPKAG</sequence>
<feature type="domain" description="Aromatic amino acid beta-eliminating lyase/threonine aldolase" evidence="6">
    <location>
        <begin position="50"/>
        <end position="318"/>
    </location>
</feature>
<dbReference type="Proteomes" id="UP000887569">
    <property type="component" value="Unplaced"/>
</dbReference>
<comment type="similarity">
    <text evidence="2">Belongs to the threonine aldolase family.</text>
</comment>
<dbReference type="FunFam" id="3.40.640.10:FF:000030">
    <property type="entry name" value="Low-specificity L-threonine aldolase"/>
    <property type="match status" value="1"/>
</dbReference>
<evidence type="ECO:0000256" key="5">
    <source>
        <dbReference type="PIRSR" id="PIRSR017617-1"/>
    </source>
</evidence>
<dbReference type="PANTHER" id="PTHR48097">
    <property type="entry name" value="L-THREONINE ALDOLASE-RELATED"/>
    <property type="match status" value="1"/>
</dbReference>
<evidence type="ECO:0000313" key="7">
    <source>
        <dbReference type="Proteomes" id="UP000887569"/>
    </source>
</evidence>
<proteinExistence type="inferred from homology"/>
<dbReference type="PIRSF" id="PIRSF017617">
    <property type="entry name" value="Thr_aldolase"/>
    <property type="match status" value="1"/>
</dbReference>
<dbReference type="Gene3D" id="3.90.1150.10">
    <property type="entry name" value="Aspartate Aminotransferase, domain 1"/>
    <property type="match status" value="1"/>
</dbReference>
<dbReference type="Gene3D" id="3.40.640.10">
    <property type="entry name" value="Type I PLP-dependent aspartate aminotransferase-like (Major domain)"/>
    <property type="match status" value="1"/>
</dbReference>
<feature type="modified residue" description="N6-(pyridoxal phosphate)lysine" evidence="5">
    <location>
        <position position="247"/>
    </location>
</feature>
<dbReference type="InterPro" id="IPR023603">
    <property type="entry name" value="Low_specificity_L-TA-like"/>
</dbReference>
<dbReference type="InterPro" id="IPR015421">
    <property type="entry name" value="PyrdxlP-dep_Trfase_major"/>
</dbReference>
<evidence type="ECO:0000256" key="1">
    <source>
        <dbReference type="ARBA" id="ARBA00001933"/>
    </source>
</evidence>
<protein>
    <submittedName>
        <fullName evidence="8">Aromatic amino acid beta-eliminating lyase/threonine aldolase domain-containing protein</fullName>
    </submittedName>
</protein>
<evidence type="ECO:0000256" key="3">
    <source>
        <dbReference type="ARBA" id="ARBA00022898"/>
    </source>
</evidence>
<keyword evidence="4" id="KW-0456">Lyase</keyword>
<comment type="cofactor">
    <cofactor evidence="1">
        <name>pyridoxal 5'-phosphate</name>
        <dbReference type="ChEBI" id="CHEBI:597326"/>
    </cofactor>
</comment>
<dbReference type="PANTHER" id="PTHR48097:SF9">
    <property type="entry name" value="L-THREONINE ALDOLASE"/>
    <property type="match status" value="1"/>
</dbReference>
<dbReference type="InterPro" id="IPR001597">
    <property type="entry name" value="ArAA_b-elim_lyase/Thr_aldolase"/>
</dbReference>
<keyword evidence="7" id="KW-1185">Reference proteome</keyword>
<name>A0A915A4K5_PARUN</name>
<reference evidence="8" key="1">
    <citation type="submission" date="2022-11" db="UniProtKB">
        <authorList>
            <consortium name="WormBaseParasite"/>
        </authorList>
    </citation>
    <scope>IDENTIFICATION</scope>
</reference>
<dbReference type="Pfam" id="PF01212">
    <property type="entry name" value="Beta_elim_lyase"/>
    <property type="match status" value="1"/>
</dbReference>
<evidence type="ECO:0000256" key="4">
    <source>
        <dbReference type="ARBA" id="ARBA00023239"/>
    </source>
</evidence>
<evidence type="ECO:0000259" key="6">
    <source>
        <dbReference type="Pfam" id="PF01212"/>
    </source>
</evidence>
<dbReference type="InterPro" id="IPR015424">
    <property type="entry name" value="PyrdxlP-dep_Trfase"/>
</dbReference>
<dbReference type="GO" id="GO:0008732">
    <property type="term" value="F:L-allo-threonine aldolase activity"/>
    <property type="evidence" value="ECO:0007669"/>
    <property type="project" value="TreeGrafter"/>
</dbReference>
<accession>A0A915A4K5</accession>
<dbReference type="NCBIfam" id="NF041359">
    <property type="entry name" value="GntG_guanitoxin"/>
    <property type="match status" value="1"/>
</dbReference>
<dbReference type="AlphaFoldDB" id="A0A915A4K5"/>
<keyword evidence="3" id="KW-0663">Pyridoxal phosphate</keyword>
<dbReference type="InterPro" id="IPR015422">
    <property type="entry name" value="PyrdxlP-dep_Trfase_small"/>
</dbReference>
<dbReference type="GO" id="GO:0005829">
    <property type="term" value="C:cytosol"/>
    <property type="evidence" value="ECO:0007669"/>
    <property type="project" value="TreeGrafter"/>
</dbReference>